<dbReference type="OrthoDB" id="572651at2"/>
<feature type="chain" id="PRO_5015889252" evidence="1">
    <location>
        <begin position="26"/>
        <end position="283"/>
    </location>
</feature>
<dbReference type="NCBIfam" id="TIGR04155">
    <property type="entry name" value="cyano_PEP"/>
    <property type="match status" value="1"/>
</dbReference>
<keyword evidence="3" id="KW-1185">Reference proteome</keyword>
<sequence>MLKQVGLSSVILAAAIASSTTSATAITLTDGDLSVDIREDNGAIGTLLFGGRDFYNPGTPVSDWILQVDTDTSTFSSNTTSGGNPIGVRSVTADGNGVSVLADYVAGGSKVRVERNYSLISGADTLRTTTTLTNFGQDLTIALADTFDPDQAAGEPLFFFGTRNDIDNGTARSIGPNGFTVEFSGLPSSYNSNDLGIFSGEDLNQFFANDPFDPNGTIGDIGVSLGVRELIASGDSLTVSFDQAYSLGEPFEVPEPATMLGSLALLGIGAFLKRKYAKQQIAR</sequence>
<protein>
    <submittedName>
        <fullName evidence="2">Uncharacterized protein</fullName>
    </submittedName>
</protein>
<evidence type="ECO:0000313" key="2">
    <source>
        <dbReference type="EMBL" id="PZD70707.1"/>
    </source>
</evidence>
<dbReference type="Proteomes" id="UP000248857">
    <property type="component" value="Unassembled WGS sequence"/>
</dbReference>
<organism evidence="2 3">
    <name type="scientific">Acaryochloris thomasi RCC1774</name>
    <dbReference type="NCBI Taxonomy" id="1764569"/>
    <lineage>
        <taxon>Bacteria</taxon>
        <taxon>Bacillati</taxon>
        <taxon>Cyanobacteriota</taxon>
        <taxon>Cyanophyceae</taxon>
        <taxon>Acaryochloridales</taxon>
        <taxon>Acaryochloridaceae</taxon>
        <taxon>Acaryochloris</taxon>
        <taxon>Acaryochloris thomasi</taxon>
    </lineage>
</organism>
<name>A0A2W1JP88_9CYAN</name>
<comment type="caution">
    <text evidence="2">The sequence shown here is derived from an EMBL/GenBank/DDBJ whole genome shotgun (WGS) entry which is preliminary data.</text>
</comment>
<keyword evidence="1" id="KW-0732">Signal</keyword>
<reference evidence="2 3" key="1">
    <citation type="journal article" date="2018" name="Sci. Rep.">
        <title>A novel species of the marine cyanobacterium Acaryochloris with a unique pigment content and lifestyle.</title>
        <authorList>
            <person name="Partensky F."/>
            <person name="Six C."/>
            <person name="Ratin M."/>
            <person name="Garczarek L."/>
            <person name="Vaulot D."/>
            <person name="Probert I."/>
            <person name="Calteau A."/>
            <person name="Gourvil P."/>
            <person name="Marie D."/>
            <person name="Grebert T."/>
            <person name="Bouchier C."/>
            <person name="Le Panse S."/>
            <person name="Gachenot M."/>
            <person name="Rodriguez F."/>
            <person name="Garrido J.L."/>
        </authorList>
    </citation>
    <scope>NUCLEOTIDE SEQUENCE [LARGE SCALE GENOMIC DNA]</scope>
    <source>
        <strain evidence="2 3">RCC1774</strain>
    </source>
</reference>
<gene>
    <name evidence="2" type="ORF">C1752_10222</name>
</gene>
<dbReference type="RefSeq" id="WP_110988783.1">
    <property type="nucleotide sequence ID" value="NZ_CAWNWM010000030.1"/>
</dbReference>
<dbReference type="InterPro" id="IPR026374">
    <property type="entry name" value="Cyano_PEP"/>
</dbReference>
<dbReference type="AlphaFoldDB" id="A0A2W1JP88"/>
<proteinExistence type="predicted"/>
<evidence type="ECO:0000256" key="1">
    <source>
        <dbReference type="SAM" id="SignalP"/>
    </source>
</evidence>
<dbReference type="NCBIfam" id="TIGR02595">
    <property type="entry name" value="PEP_CTERM"/>
    <property type="match status" value="1"/>
</dbReference>
<dbReference type="EMBL" id="PQWO01000030">
    <property type="protein sequence ID" value="PZD70707.1"/>
    <property type="molecule type" value="Genomic_DNA"/>
</dbReference>
<feature type="signal peptide" evidence="1">
    <location>
        <begin position="1"/>
        <end position="25"/>
    </location>
</feature>
<accession>A0A2W1JP88</accession>
<evidence type="ECO:0000313" key="3">
    <source>
        <dbReference type="Proteomes" id="UP000248857"/>
    </source>
</evidence>
<dbReference type="InterPro" id="IPR013424">
    <property type="entry name" value="Ice-binding_C"/>
</dbReference>